<evidence type="ECO:0000256" key="4">
    <source>
        <dbReference type="ARBA" id="ARBA00025742"/>
    </source>
</evidence>
<gene>
    <name evidence="6" type="ORF">GCM10009096_13890</name>
</gene>
<evidence type="ECO:0000256" key="1">
    <source>
        <dbReference type="ARBA" id="ARBA00022723"/>
    </source>
</evidence>
<dbReference type="InterPro" id="IPR029052">
    <property type="entry name" value="Metallo-depent_PP-like"/>
</dbReference>
<dbReference type="PANTHER" id="PTHR42988">
    <property type="entry name" value="PHOSPHOHYDROLASE"/>
    <property type="match status" value="1"/>
</dbReference>
<dbReference type="PANTHER" id="PTHR42988:SF2">
    <property type="entry name" value="CYCLIC NUCLEOTIDE PHOSPHODIESTERASE CBUA0032-RELATED"/>
    <property type="match status" value="1"/>
</dbReference>
<protein>
    <submittedName>
        <fullName evidence="6">Phosphodiesterase</fullName>
    </submittedName>
</protein>
<dbReference type="InterPro" id="IPR004843">
    <property type="entry name" value="Calcineurin-like_PHP"/>
</dbReference>
<dbReference type="SUPFAM" id="SSF56300">
    <property type="entry name" value="Metallo-dependent phosphatases"/>
    <property type="match status" value="1"/>
</dbReference>
<dbReference type="EMBL" id="BAAAEM010000002">
    <property type="protein sequence ID" value="GAA0473723.1"/>
    <property type="molecule type" value="Genomic_DNA"/>
</dbReference>
<reference evidence="6 7" key="1">
    <citation type="journal article" date="2019" name="Int. J. Syst. Evol. Microbiol.">
        <title>The Global Catalogue of Microorganisms (GCM) 10K type strain sequencing project: providing services to taxonomists for standard genome sequencing and annotation.</title>
        <authorList>
            <consortium name="The Broad Institute Genomics Platform"/>
            <consortium name="The Broad Institute Genome Sequencing Center for Infectious Disease"/>
            <person name="Wu L."/>
            <person name="Ma J."/>
        </authorList>
    </citation>
    <scope>NUCLEOTIDE SEQUENCE [LARGE SCALE GENOMIC DNA]</scope>
    <source>
        <strain evidence="6 7">JCM 14162</strain>
    </source>
</reference>
<dbReference type="InterPro" id="IPR050884">
    <property type="entry name" value="CNP_phosphodiesterase-III"/>
</dbReference>
<sequence length="282" mass="31739">MILAQVTDIHLGFDPDNPTEFNRKRLDQALKVLCEMTPRPDVLLATGDLVDRGDQDSYMRLEEAFADLPFPVYMCLGNHDLRAPFQKQFPDVPTADGFVQYEIDDGPLRLLFLDTLEEGRHGGAFCDVRAQWLTDRLAEKQDKPTLLIMHHPPVESGIAWMNTDPREPWVSTLADTIAGHDQVKGMITGHLHRNISTSFEGTSLSICASTAPQVAFDLEPIDPENPDGRNMIVADPPAIALHWWNGKQLVSHFETAEEHVMLARYDENLQPLVRALLAERPE</sequence>
<comment type="caution">
    <text evidence="6">The sequence shown here is derived from an EMBL/GenBank/DDBJ whole genome shotgun (WGS) entry which is preliminary data.</text>
</comment>
<keyword evidence="7" id="KW-1185">Reference proteome</keyword>
<dbReference type="InterPro" id="IPR042281">
    <property type="entry name" value="GpdQ_beta-strand"/>
</dbReference>
<keyword evidence="3" id="KW-0408">Iron</keyword>
<proteinExistence type="inferred from homology"/>
<comment type="similarity">
    <text evidence="4">Belongs to the cyclic nucleotide phosphodiesterase class-III family.</text>
</comment>
<dbReference type="Gene3D" id="3.30.750.180">
    <property type="entry name" value="GpdQ, beta-strand dimerisation domain"/>
    <property type="match status" value="1"/>
</dbReference>
<keyword evidence="1" id="KW-0479">Metal-binding</keyword>
<name>A0ABN1ADG2_9SPHN</name>
<dbReference type="Proteomes" id="UP001500713">
    <property type="component" value="Unassembled WGS sequence"/>
</dbReference>
<evidence type="ECO:0000259" key="5">
    <source>
        <dbReference type="Pfam" id="PF00149"/>
    </source>
</evidence>
<evidence type="ECO:0000313" key="6">
    <source>
        <dbReference type="EMBL" id="GAA0473723.1"/>
    </source>
</evidence>
<dbReference type="InterPro" id="IPR026575">
    <property type="entry name" value="GpdQ/CpdA-like"/>
</dbReference>
<evidence type="ECO:0000313" key="7">
    <source>
        <dbReference type="Proteomes" id="UP001500713"/>
    </source>
</evidence>
<organism evidence="6 7">
    <name type="scientific">Parasphingorhabdus litoris</name>
    <dbReference type="NCBI Taxonomy" id="394733"/>
    <lineage>
        <taxon>Bacteria</taxon>
        <taxon>Pseudomonadati</taxon>
        <taxon>Pseudomonadota</taxon>
        <taxon>Alphaproteobacteria</taxon>
        <taxon>Sphingomonadales</taxon>
        <taxon>Sphingomonadaceae</taxon>
        <taxon>Parasphingorhabdus</taxon>
    </lineage>
</organism>
<evidence type="ECO:0000256" key="2">
    <source>
        <dbReference type="ARBA" id="ARBA00022801"/>
    </source>
</evidence>
<dbReference type="CDD" id="cd07402">
    <property type="entry name" value="MPP_GpdQ"/>
    <property type="match status" value="1"/>
</dbReference>
<dbReference type="RefSeq" id="WP_229956086.1">
    <property type="nucleotide sequence ID" value="NZ_BAAAEM010000002.1"/>
</dbReference>
<keyword evidence="2" id="KW-0378">Hydrolase</keyword>
<dbReference type="InterPro" id="IPR042283">
    <property type="entry name" value="GpdQ_catalytic"/>
</dbReference>
<accession>A0ABN1ADG2</accession>
<dbReference type="Pfam" id="PF00149">
    <property type="entry name" value="Metallophos"/>
    <property type="match status" value="1"/>
</dbReference>
<evidence type="ECO:0000256" key="3">
    <source>
        <dbReference type="ARBA" id="ARBA00023004"/>
    </source>
</evidence>
<feature type="domain" description="Calcineurin-like phosphoesterase" evidence="5">
    <location>
        <begin position="3"/>
        <end position="193"/>
    </location>
</feature>
<dbReference type="Gene3D" id="3.60.21.40">
    <property type="entry name" value="GpdQ, catalytic alpha/beta sandwich domain"/>
    <property type="match status" value="1"/>
</dbReference>